<dbReference type="EC" id="2.7.7.2" evidence="14"/>
<dbReference type="NCBIfam" id="TIGR00083">
    <property type="entry name" value="ribF"/>
    <property type="match status" value="1"/>
</dbReference>
<dbReference type="InterPro" id="IPR002606">
    <property type="entry name" value="Riboflavin_kinase_bac"/>
</dbReference>
<comment type="pathway">
    <text evidence="2 14">Cofactor biosynthesis; FMN biosynthesis; FMN from riboflavin (ATP route): step 1/1.</text>
</comment>
<keyword evidence="3 14" id="KW-0285">Flavoprotein</keyword>
<protein>
    <recommendedName>
        <fullName evidence="14">Riboflavin biosynthesis protein</fullName>
    </recommendedName>
    <domain>
        <recommendedName>
            <fullName evidence="14">Riboflavin kinase</fullName>
            <ecNumber evidence="14">2.7.1.26</ecNumber>
        </recommendedName>
        <alternativeName>
            <fullName evidence="14">Flavokinase</fullName>
        </alternativeName>
    </domain>
    <domain>
        <recommendedName>
            <fullName evidence="14">FMN adenylyltransferase</fullName>
            <ecNumber evidence="14">2.7.7.2</ecNumber>
        </recommendedName>
        <alternativeName>
            <fullName evidence="14">FAD pyrophosphorylase</fullName>
        </alternativeName>
        <alternativeName>
            <fullName evidence="14">FAD synthase</fullName>
        </alternativeName>
    </domain>
</protein>
<evidence type="ECO:0000256" key="9">
    <source>
        <dbReference type="ARBA" id="ARBA00022827"/>
    </source>
</evidence>
<evidence type="ECO:0000256" key="14">
    <source>
        <dbReference type="PIRNR" id="PIRNR004491"/>
    </source>
</evidence>
<dbReference type="SUPFAM" id="SSF82114">
    <property type="entry name" value="Riboflavin kinase-like"/>
    <property type="match status" value="1"/>
</dbReference>
<comment type="caution">
    <text evidence="16">The sequence shown here is derived from an EMBL/GenBank/DDBJ whole genome shotgun (WGS) entry which is preliminary data.</text>
</comment>
<dbReference type="PANTHER" id="PTHR22749:SF6">
    <property type="entry name" value="RIBOFLAVIN KINASE"/>
    <property type="match status" value="1"/>
</dbReference>
<comment type="similarity">
    <text evidence="14">Belongs to the ribF family.</text>
</comment>
<dbReference type="SUPFAM" id="SSF52374">
    <property type="entry name" value="Nucleotidylyl transferase"/>
    <property type="match status" value="1"/>
</dbReference>
<evidence type="ECO:0000256" key="6">
    <source>
        <dbReference type="ARBA" id="ARBA00022695"/>
    </source>
</evidence>
<dbReference type="Pfam" id="PF06574">
    <property type="entry name" value="FAD_syn"/>
    <property type="match status" value="1"/>
</dbReference>
<dbReference type="Pfam" id="PF01687">
    <property type="entry name" value="Flavokinase"/>
    <property type="match status" value="1"/>
</dbReference>
<keyword evidence="17" id="KW-1185">Reference proteome</keyword>
<comment type="pathway">
    <text evidence="1 14">Cofactor biosynthesis; FAD biosynthesis; FAD from FMN: step 1/1.</text>
</comment>
<reference evidence="16 17" key="1">
    <citation type="journal article" date="2021" name="ISME Commun">
        <title>Automated analysis of genomic sequences facilitates high-throughput and comprehensive description of bacteria.</title>
        <authorList>
            <person name="Hitch T.C.A."/>
        </authorList>
    </citation>
    <scope>NUCLEOTIDE SEQUENCE [LARGE SCALE GENOMIC DNA]</scope>
    <source>
        <strain evidence="16 17">Sanger_04</strain>
    </source>
</reference>
<proteinExistence type="inferred from homology"/>
<comment type="catalytic activity">
    <reaction evidence="12 14">
        <text>riboflavin + ATP = FMN + ADP + H(+)</text>
        <dbReference type="Rhea" id="RHEA:14357"/>
        <dbReference type="ChEBI" id="CHEBI:15378"/>
        <dbReference type="ChEBI" id="CHEBI:30616"/>
        <dbReference type="ChEBI" id="CHEBI:57986"/>
        <dbReference type="ChEBI" id="CHEBI:58210"/>
        <dbReference type="ChEBI" id="CHEBI:456216"/>
        <dbReference type="EC" id="2.7.1.26"/>
    </reaction>
</comment>
<evidence type="ECO:0000259" key="15">
    <source>
        <dbReference type="SMART" id="SM00904"/>
    </source>
</evidence>
<keyword evidence="5 14" id="KW-0808">Transferase</keyword>
<name>A0ABT2RU17_9FIRM</name>
<evidence type="ECO:0000256" key="3">
    <source>
        <dbReference type="ARBA" id="ARBA00022630"/>
    </source>
</evidence>
<evidence type="ECO:0000256" key="12">
    <source>
        <dbReference type="ARBA" id="ARBA00047880"/>
    </source>
</evidence>
<dbReference type="PANTHER" id="PTHR22749">
    <property type="entry name" value="RIBOFLAVIN KINASE/FMN ADENYLYLTRANSFERASE"/>
    <property type="match status" value="1"/>
</dbReference>
<keyword evidence="10 14" id="KW-0067">ATP-binding</keyword>
<dbReference type="InterPro" id="IPR023465">
    <property type="entry name" value="Riboflavin_kinase_dom_sf"/>
</dbReference>
<keyword evidence="8 14" id="KW-0418">Kinase</keyword>
<evidence type="ECO:0000256" key="8">
    <source>
        <dbReference type="ARBA" id="ARBA00022777"/>
    </source>
</evidence>
<dbReference type="GO" id="GO:0003919">
    <property type="term" value="F:FMN adenylyltransferase activity"/>
    <property type="evidence" value="ECO:0007669"/>
    <property type="project" value="UniProtKB-EC"/>
</dbReference>
<dbReference type="CDD" id="cd02064">
    <property type="entry name" value="FAD_synthetase_N"/>
    <property type="match status" value="1"/>
</dbReference>
<accession>A0ABT2RU17</accession>
<keyword evidence="4 14" id="KW-0288">FMN</keyword>
<dbReference type="SMART" id="SM00904">
    <property type="entry name" value="Flavokinase"/>
    <property type="match status" value="1"/>
</dbReference>
<organism evidence="16 17">
    <name type="scientific">Laedolimicola ammoniilytica</name>
    <dbReference type="NCBI Taxonomy" id="2981771"/>
    <lineage>
        <taxon>Bacteria</taxon>
        <taxon>Bacillati</taxon>
        <taxon>Bacillota</taxon>
        <taxon>Clostridia</taxon>
        <taxon>Lachnospirales</taxon>
        <taxon>Lachnospiraceae</taxon>
        <taxon>Laedolimicola</taxon>
    </lineage>
</organism>
<dbReference type="RefSeq" id="WP_158361882.1">
    <property type="nucleotide sequence ID" value="NZ_JAOQKC010000003.1"/>
</dbReference>
<dbReference type="EC" id="2.7.1.26" evidence="14"/>
<keyword evidence="7 14" id="KW-0547">Nucleotide-binding</keyword>
<dbReference type="NCBIfam" id="NF004162">
    <property type="entry name" value="PRK05627.1-5"/>
    <property type="match status" value="1"/>
</dbReference>
<sequence>MRLITGTTEFETTEATAISLGKFDGLHMGHQLLVNRILKKKEEGLKALIFTFDFGDRPMLLLTEERRALLKKWGVDCLIECPFVESLAHMEAEDFVREILAKRLHVKYLAVGTDFHFGHNRKGSYQLLEAMQEECGFKVEVVEKACYDGEEISSTRIRRELEQGHMELVNQLLGYNFSVTGEVLHGRQIGRTLGLPTTNLLPGPGKLLPPNGVYATRTRIADEIFEGITNIGHKPTVGAEPRRGVETFLFDLDRNLYGDVITVNFYGFERPERKFESLEALKARIEQDVIWGREYFR</sequence>
<evidence type="ECO:0000256" key="13">
    <source>
        <dbReference type="ARBA" id="ARBA00049494"/>
    </source>
</evidence>
<comment type="catalytic activity">
    <reaction evidence="13 14">
        <text>FMN + ATP + H(+) = FAD + diphosphate</text>
        <dbReference type="Rhea" id="RHEA:17237"/>
        <dbReference type="ChEBI" id="CHEBI:15378"/>
        <dbReference type="ChEBI" id="CHEBI:30616"/>
        <dbReference type="ChEBI" id="CHEBI:33019"/>
        <dbReference type="ChEBI" id="CHEBI:57692"/>
        <dbReference type="ChEBI" id="CHEBI:58210"/>
        <dbReference type="EC" id="2.7.7.2"/>
    </reaction>
</comment>
<dbReference type="Gene3D" id="2.40.30.30">
    <property type="entry name" value="Riboflavin kinase-like"/>
    <property type="match status" value="1"/>
</dbReference>
<keyword evidence="9 14" id="KW-0274">FAD</keyword>
<evidence type="ECO:0000313" key="17">
    <source>
        <dbReference type="Proteomes" id="UP001652461"/>
    </source>
</evidence>
<feature type="domain" description="Riboflavin kinase" evidence="15">
    <location>
        <begin position="172"/>
        <end position="297"/>
    </location>
</feature>
<evidence type="ECO:0000256" key="5">
    <source>
        <dbReference type="ARBA" id="ARBA00022679"/>
    </source>
</evidence>
<evidence type="ECO:0000256" key="4">
    <source>
        <dbReference type="ARBA" id="ARBA00022643"/>
    </source>
</evidence>
<dbReference type="InterPro" id="IPR023468">
    <property type="entry name" value="Riboflavin_kinase"/>
</dbReference>
<evidence type="ECO:0000256" key="11">
    <source>
        <dbReference type="ARBA" id="ARBA00023268"/>
    </source>
</evidence>
<gene>
    <name evidence="16" type="ORF">OCV63_02660</name>
</gene>
<dbReference type="PIRSF" id="PIRSF004491">
    <property type="entry name" value="FAD_Synth"/>
    <property type="match status" value="1"/>
</dbReference>
<evidence type="ECO:0000256" key="2">
    <source>
        <dbReference type="ARBA" id="ARBA00005201"/>
    </source>
</evidence>
<evidence type="ECO:0000256" key="1">
    <source>
        <dbReference type="ARBA" id="ARBA00004726"/>
    </source>
</evidence>
<keyword evidence="6 14" id="KW-0548">Nucleotidyltransferase</keyword>
<dbReference type="Proteomes" id="UP001652461">
    <property type="component" value="Unassembled WGS sequence"/>
</dbReference>
<dbReference type="GO" id="GO:0008531">
    <property type="term" value="F:riboflavin kinase activity"/>
    <property type="evidence" value="ECO:0007669"/>
    <property type="project" value="UniProtKB-EC"/>
</dbReference>
<dbReference type="InterPro" id="IPR015865">
    <property type="entry name" value="Riboflavin_kinase_bac/euk"/>
</dbReference>
<evidence type="ECO:0000256" key="7">
    <source>
        <dbReference type="ARBA" id="ARBA00022741"/>
    </source>
</evidence>
<evidence type="ECO:0000256" key="10">
    <source>
        <dbReference type="ARBA" id="ARBA00022840"/>
    </source>
</evidence>
<dbReference type="InterPro" id="IPR014729">
    <property type="entry name" value="Rossmann-like_a/b/a_fold"/>
</dbReference>
<dbReference type="Gene3D" id="3.40.50.620">
    <property type="entry name" value="HUPs"/>
    <property type="match status" value="1"/>
</dbReference>
<evidence type="ECO:0000313" key="16">
    <source>
        <dbReference type="EMBL" id="MCU6695798.1"/>
    </source>
</evidence>
<keyword evidence="11" id="KW-0511">Multifunctional enzyme</keyword>
<dbReference type="EMBL" id="JAOQKC010000003">
    <property type="protein sequence ID" value="MCU6695798.1"/>
    <property type="molecule type" value="Genomic_DNA"/>
</dbReference>
<dbReference type="InterPro" id="IPR015864">
    <property type="entry name" value="FAD_synthase"/>
</dbReference>